<evidence type="ECO:0000313" key="2">
    <source>
        <dbReference type="EMBL" id="MBW7573841.1"/>
    </source>
</evidence>
<feature type="transmembrane region" description="Helical" evidence="1">
    <location>
        <begin position="94"/>
        <end position="113"/>
    </location>
</feature>
<dbReference type="PANTHER" id="PTHR37309:SF1">
    <property type="entry name" value="SLR0284 PROTEIN"/>
    <property type="match status" value="1"/>
</dbReference>
<name>A0ABS7DTD0_9FIRM</name>
<dbReference type="PANTHER" id="PTHR37309">
    <property type="entry name" value="SLR0284 PROTEIN"/>
    <property type="match status" value="1"/>
</dbReference>
<keyword evidence="1" id="KW-0472">Membrane</keyword>
<proteinExistence type="predicted"/>
<keyword evidence="1" id="KW-1133">Transmembrane helix</keyword>
<dbReference type="InterPro" id="IPR007165">
    <property type="entry name" value="Phage_holin_4_2"/>
</dbReference>
<feature type="transmembrane region" description="Helical" evidence="1">
    <location>
        <begin position="37"/>
        <end position="57"/>
    </location>
</feature>
<gene>
    <name evidence="2" type="ORF">J5W02_13580</name>
</gene>
<sequence length="118" mass="12654">MDTGHSTGSEFLRWFGRMIITAVVLAVVSFLTPGFSIRGLWSFLLAAVVISVIDYLVEKMMKVDAAPFGKGFKGFIISAIIIYVAQFLVPGMSVSIIGAILGALVIGIVDAVFPVRVM</sequence>
<accession>A0ABS7DTD0</accession>
<keyword evidence="1" id="KW-0812">Transmembrane</keyword>
<organism evidence="2 3">
    <name type="scientific">Caproiciproducens faecalis</name>
    <dbReference type="NCBI Taxonomy" id="2820301"/>
    <lineage>
        <taxon>Bacteria</taxon>
        <taxon>Bacillati</taxon>
        <taxon>Bacillota</taxon>
        <taxon>Clostridia</taxon>
        <taxon>Eubacteriales</taxon>
        <taxon>Acutalibacteraceae</taxon>
        <taxon>Caproiciproducens</taxon>
    </lineage>
</organism>
<dbReference type="Pfam" id="PF04020">
    <property type="entry name" value="Phage_holin_4_2"/>
    <property type="match status" value="1"/>
</dbReference>
<protein>
    <submittedName>
        <fullName evidence="2">Phage holin family protein</fullName>
    </submittedName>
</protein>
<dbReference type="EMBL" id="JAGFNZ010000006">
    <property type="protein sequence ID" value="MBW7573841.1"/>
    <property type="molecule type" value="Genomic_DNA"/>
</dbReference>
<comment type="caution">
    <text evidence="2">The sequence shown here is derived from an EMBL/GenBank/DDBJ whole genome shotgun (WGS) entry which is preliminary data.</text>
</comment>
<keyword evidence="3" id="KW-1185">Reference proteome</keyword>
<reference evidence="2 3" key="1">
    <citation type="submission" date="2021-03" db="EMBL/GenBank/DDBJ databases">
        <title>Caproiciproducens sp. nov. isolated from feces of cow.</title>
        <authorList>
            <person name="Choi J.-Y."/>
        </authorList>
    </citation>
    <scope>NUCLEOTIDE SEQUENCE [LARGE SCALE GENOMIC DNA]</scope>
    <source>
        <strain evidence="2 3">AGMB10547</strain>
    </source>
</reference>
<feature type="transmembrane region" description="Helical" evidence="1">
    <location>
        <begin position="69"/>
        <end position="88"/>
    </location>
</feature>
<evidence type="ECO:0000313" key="3">
    <source>
        <dbReference type="Proteomes" id="UP000719942"/>
    </source>
</evidence>
<feature type="transmembrane region" description="Helical" evidence="1">
    <location>
        <begin position="12"/>
        <end position="31"/>
    </location>
</feature>
<dbReference type="Proteomes" id="UP000719942">
    <property type="component" value="Unassembled WGS sequence"/>
</dbReference>
<evidence type="ECO:0000256" key="1">
    <source>
        <dbReference type="SAM" id="Phobius"/>
    </source>
</evidence>